<proteinExistence type="predicted"/>
<keyword evidence="1" id="KW-0472">Membrane</keyword>
<evidence type="ECO:0000256" key="1">
    <source>
        <dbReference type="SAM" id="Phobius"/>
    </source>
</evidence>
<dbReference type="EMBL" id="HBKQ01035899">
    <property type="protein sequence ID" value="CAE2257059.1"/>
    <property type="molecule type" value="Transcribed_RNA"/>
</dbReference>
<keyword evidence="1" id="KW-0812">Transmembrane</keyword>
<sequence length="215" mass="23602">MAGTESICGSVIKSKRGALAMGWSIVVILTFIALLTALIFSIQNNYYAANYADENYADENYDEDENEGNDKNKNKNGMVRAVDIVVSSRAMAFAAVWTAILAGIMAVYGTVVLGVQSLSGKYYWCCSKDVHNTTPLSIGMFIGSLLMFANVTLVCSVLFSEFQVCRHVCSCMKLFSCEREKQIFNLRVLPSPYSPITKRNPPNAGSGLQCIRKTV</sequence>
<name>A0A7S4N056_9STRA</name>
<feature type="transmembrane region" description="Helical" evidence="1">
    <location>
        <begin position="20"/>
        <end position="42"/>
    </location>
</feature>
<protein>
    <submittedName>
        <fullName evidence="2">Uncharacterized protein</fullName>
    </submittedName>
</protein>
<feature type="transmembrane region" description="Helical" evidence="1">
    <location>
        <begin position="136"/>
        <end position="159"/>
    </location>
</feature>
<reference evidence="2" key="1">
    <citation type="submission" date="2021-01" db="EMBL/GenBank/DDBJ databases">
        <authorList>
            <person name="Corre E."/>
            <person name="Pelletier E."/>
            <person name="Niang G."/>
            <person name="Scheremetjew M."/>
            <person name="Finn R."/>
            <person name="Kale V."/>
            <person name="Holt S."/>
            <person name="Cochrane G."/>
            <person name="Meng A."/>
            <person name="Brown T."/>
            <person name="Cohen L."/>
        </authorList>
    </citation>
    <scope>NUCLEOTIDE SEQUENCE</scope>
    <source>
        <strain evidence="2">Isolate 1302-5</strain>
    </source>
</reference>
<keyword evidence="1" id="KW-1133">Transmembrane helix</keyword>
<feature type="transmembrane region" description="Helical" evidence="1">
    <location>
        <begin position="90"/>
        <end position="115"/>
    </location>
</feature>
<dbReference type="AlphaFoldDB" id="A0A7S4N056"/>
<organism evidence="2">
    <name type="scientific">Odontella aurita</name>
    <dbReference type="NCBI Taxonomy" id="265563"/>
    <lineage>
        <taxon>Eukaryota</taxon>
        <taxon>Sar</taxon>
        <taxon>Stramenopiles</taxon>
        <taxon>Ochrophyta</taxon>
        <taxon>Bacillariophyta</taxon>
        <taxon>Mediophyceae</taxon>
        <taxon>Biddulphiophycidae</taxon>
        <taxon>Eupodiscales</taxon>
        <taxon>Odontellaceae</taxon>
        <taxon>Odontella</taxon>
    </lineage>
</organism>
<gene>
    <name evidence="2" type="ORF">OAUR00152_LOCUS24677</name>
</gene>
<evidence type="ECO:0000313" key="2">
    <source>
        <dbReference type="EMBL" id="CAE2257059.1"/>
    </source>
</evidence>
<accession>A0A7S4N056</accession>